<organism evidence="1 2">
    <name type="scientific">Melia azedarach</name>
    <name type="common">Chinaberry tree</name>
    <dbReference type="NCBI Taxonomy" id="155640"/>
    <lineage>
        <taxon>Eukaryota</taxon>
        <taxon>Viridiplantae</taxon>
        <taxon>Streptophyta</taxon>
        <taxon>Embryophyta</taxon>
        <taxon>Tracheophyta</taxon>
        <taxon>Spermatophyta</taxon>
        <taxon>Magnoliopsida</taxon>
        <taxon>eudicotyledons</taxon>
        <taxon>Gunneridae</taxon>
        <taxon>Pentapetalae</taxon>
        <taxon>rosids</taxon>
        <taxon>malvids</taxon>
        <taxon>Sapindales</taxon>
        <taxon>Meliaceae</taxon>
        <taxon>Melia</taxon>
    </lineage>
</organism>
<comment type="caution">
    <text evidence="1">The sequence shown here is derived from an EMBL/GenBank/DDBJ whole genome shotgun (WGS) entry which is preliminary data.</text>
</comment>
<evidence type="ECO:0000313" key="1">
    <source>
        <dbReference type="EMBL" id="KAJ4722471.1"/>
    </source>
</evidence>
<reference evidence="1 2" key="1">
    <citation type="journal article" date="2023" name="Science">
        <title>Complex scaffold remodeling in plant triterpene biosynthesis.</title>
        <authorList>
            <person name="De La Pena R."/>
            <person name="Hodgson H."/>
            <person name="Liu J.C."/>
            <person name="Stephenson M.J."/>
            <person name="Martin A.C."/>
            <person name="Owen C."/>
            <person name="Harkess A."/>
            <person name="Leebens-Mack J."/>
            <person name="Jimenez L.E."/>
            <person name="Osbourn A."/>
            <person name="Sattely E.S."/>
        </authorList>
    </citation>
    <scope>NUCLEOTIDE SEQUENCE [LARGE SCALE GENOMIC DNA]</scope>
    <source>
        <strain evidence="2">cv. JPN11</strain>
        <tissue evidence="1">Leaf</tissue>
    </source>
</reference>
<dbReference type="Proteomes" id="UP001164539">
    <property type="component" value="Chromosome 3"/>
</dbReference>
<dbReference type="EMBL" id="CM051396">
    <property type="protein sequence ID" value="KAJ4722471.1"/>
    <property type="molecule type" value="Genomic_DNA"/>
</dbReference>
<sequence>MSQEQPRRLEDREMRDSVQYDDVFNVPGELASKTVAPQDADLMQSAETTAFGQTQRGGPAEVMRSATRINEPAGFFERRDFTDVARDKGVTITGTDVPGGRVITESVGGQVVGQSVQVASRQTAAPGAAQQGVISVGQALEATIQTAGVKPVDQSDAAAVREAEIRVTGSNVVIQGGYAASAQSAAAYNSGMIRDEDKIKLKDVLAGASAALPFKLVTREDAEAVVNAERRNSPHLTTYPGGVASSMETAARLNENTNVRYTQ</sequence>
<name>A0ACC1YG68_MELAZ</name>
<accession>A0ACC1YG68</accession>
<protein>
    <submittedName>
        <fullName evidence="1">Late embryogenesis abundant protein D-34-like</fullName>
    </submittedName>
</protein>
<proteinExistence type="predicted"/>
<evidence type="ECO:0000313" key="2">
    <source>
        <dbReference type="Proteomes" id="UP001164539"/>
    </source>
</evidence>
<keyword evidence="2" id="KW-1185">Reference proteome</keyword>
<gene>
    <name evidence="1" type="ORF">OWV82_005964</name>
</gene>